<dbReference type="PANTHER" id="PTHR33393:SF12">
    <property type="entry name" value="CAPSULE BIOSYNTHESIS PROTEIN CAPA"/>
    <property type="match status" value="1"/>
</dbReference>
<dbReference type="Proteomes" id="UP000034934">
    <property type="component" value="Unassembled WGS sequence"/>
</dbReference>
<dbReference type="GO" id="GO:0009252">
    <property type="term" value="P:peptidoglycan biosynthetic process"/>
    <property type="evidence" value="ECO:0007669"/>
    <property type="project" value="UniProtKB-KW"/>
</dbReference>
<feature type="active site" description="Proton acceptor" evidence="8">
    <location>
        <position position="111"/>
    </location>
</feature>
<sequence length="646" mass="72076">MSIKHSSSQKIKLWFWSISIIIIGVFFSSFIFNNVNYQKITKLINSKEKTAIAIESFSSADIVPQYFYFTKDVNQQPKVSAGAYLIGDLDTGEIILSKNKEKQFPIASVSKLMTATVAIELAKEDDIAKVSKKALATYGQNGGLKLAEKIKVTDLIYPLLLESSNDAAEIIAEYFDRNIFLKKMNQEALKLDLSQTTFEDPSGLSSKNQSTVFDMFKLAGYINKKKPDLLEITMKKSYTNKNHSWFSTNQFLSEEGYLGGKSGYTDPAMQTVISLFSLPLGEVGKRNIAITLLQSKDRFKDVENILNYLNKNIYYGGEADANTSWVKERTDLPPIFDQDFVTLLFGGDAMLDRGVKNSVNKNFKGDYSALFDKLSILKKSNITFINLEGPISDTGKDIKNLYSFRMNPSVAPALKGAGISIVSVANNHAGDWGRDAYIDSLGRLKENEILYTGGGLTEQEAEQPTIIEKYGMKIGYLGFSDVGPDSMKATTNKAGLLLANNPNFTEIIQNASKKVDYLVVTFHFGDEYKTKHNARQEYLAHKAIDAGAKIVIGTHPHVIEDTEVYSPKSCTQISCMGFIAYSLGNFIFDQGFSVNTMEGMLLEIKLNRDGSMSTKKNVVQLNRLFQPNNIIIGKEEKIKFKEKSDY</sequence>
<evidence type="ECO:0000256" key="11">
    <source>
        <dbReference type="SAM" id="Phobius"/>
    </source>
</evidence>
<evidence type="ECO:0000256" key="9">
    <source>
        <dbReference type="PIRSR" id="PIRSR618044-2"/>
    </source>
</evidence>
<gene>
    <name evidence="13" type="ORF">UR19_C0003G0030</name>
</gene>
<proteinExistence type="inferred from homology"/>
<feature type="active site" evidence="8">
    <location>
        <position position="163"/>
    </location>
</feature>
<feature type="transmembrane region" description="Helical" evidence="11">
    <location>
        <begin position="12"/>
        <end position="32"/>
    </location>
</feature>
<keyword evidence="11" id="KW-0812">Transmembrane</keyword>
<evidence type="ECO:0000256" key="5">
    <source>
        <dbReference type="ARBA" id="ARBA00022960"/>
    </source>
</evidence>
<evidence type="ECO:0000313" key="13">
    <source>
        <dbReference type="EMBL" id="KKP30194.1"/>
    </source>
</evidence>
<reference evidence="13 14" key="1">
    <citation type="journal article" date="2015" name="Nature">
        <title>rRNA introns, odd ribosomes, and small enigmatic genomes across a large radiation of phyla.</title>
        <authorList>
            <person name="Brown C.T."/>
            <person name="Hug L.A."/>
            <person name="Thomas B.C."/>
            <person name="Sharon I."/>
            <person name="Castelle C.J."/>
            <person name="Singh A."/>
            <person name="Wilkins M.J."/>
            <person name="Williams K.H."/>
            <person name="Banfield J.F."/>
        </authorList>
    </citation>
    <scope>NUCLEOTIDE SEQUENCE [LARGE SCALE GENOMIC DNA]</scope>
</reference>
<protein>
    <recommendedName>
        <fullName evidence="12">Capsule synthesis protein CapA domain-containing protein</fullName>
    </recommendedName>
</protein>
<keyword evidence="11" id="KW-0472">Membrane</keyword>
<dbReference type="InterPro" id="IPR029052">
    <property type="entry name" value="Metallo-depent_PP-like"/>
</dbReference>
<dbReference type="Gene3D" id="3.40.710.10">
    <property type="entry name" value="DD-peptidase/beta-lactamase superfamily"/>
    <property type="match status" value="1"/>
</dbReference>
<evidence type="ECO:0000256" key="3">
    <source>
        <dbReference type="ARBA" id="ARBA00022729"/>
    </source>
</evidence>
<feature type="active site" description="Acyl-ester intermediate" evidence="8">
    <location>
        <position position="108"/>
    </location>
</feature>
<dbReference type="EMBL" id="LBOG01000003">
    <property type="protein sequence ID" value="KKP30194.1"/>
    <property type="molecule type" value="Genomic_DNA"/>
</dbReference>
<accession>A0A0F9YEW0</accession>
<feature type="binding site" evidence="9">
    <location>
        <position position="261"/>
    </location>
    <ligand>
        <name>substrate</name>
    </ligand>
</feature>
<dbReference type="GO" id="GO:0071555">
    <property type="term" value="P:cell wall organization"/>
    <property type="evidence" value="ECO:0007669"/>
    <property type="project" value="UniProtKB-KW"/>
</dbReference>
<dbReference type="GO" id="GO:0006508">
    <property type="term" value="P:proteolysis"/>
    <property type="evidence" value="ECO:0007669"/>
    <property type="project" value="InterPro"/>
</dbReference>
<dbReference type="Pfam" id="PF00768">
    <property type="entry name" value="Peptidase_S11"/>
    <property type="match status" value="1"/>
</dbReference>
<feature type="domain" description="Capsule synthesis protein CapA" evidence="12">
    <location>
        <begin position="342"/>
        <end position="590"/>
    </location>
</feature>
<dbReference type="InterPro" id="IPR012338">
    <property type="entry name" value="Beta-lactam/transpept-like"/>
</dbReference>
<evidence type="ECO:0000256" key="2">
    <source>
        <dbReference type="ARBA" id="ARBA00007164"/>
    </source>
</evidence>
<keyword evidence="5" id="KW-0133">Cell shape</keyword>
<evidence type="ECO:0000256" key="4">
    <source>
        <dbReference type="ARBA" id="ARBA00022801"/>
    </source>
</evidence>
<dbReference type="SUPFAM" id="SSF56601">
    <property type="entry name" value="beta-lactamase/transpeptidase-like"/>
    <property type="match status" value="1"/>
</dbReference>
<dbReference type="PRINTS" id="PR00725">
    <property type="entry name" value="DADACBPTASE1"/>
</dbReference>
<comment type="caution">
    <text evidence="13">The sequence shown here is derived from an EMBL/GenBank/DDBJ whole genome shotgun (WGS) entry which is preliminary data.</text>
</comment>
<evidence type="ECO:0000256" key="7">
    <source>
        <dbReference type="ARBA" id="ARBA00023316"/>
    </source>
</evidence>
<dbReference type="SMART" id="SM00854">
    <property type="entry name" value="PGA_cap"/>
    <property type="match status" value="1"/>
</dbReference>
<evidence type="ECO:0000256" key="6">
    <source>
        <dbReference type="ARBA" id="ARBA00022984"/>
    </source>
</evidence>
<dbReference type="Pfam" id="PF09587">
    <property type="entry name" value="PGA_cap"/>
    <property type="match status" value="1"/>
</dbReference>
<dbReference type="InterPro" id="IPR019079">
    <property type="entry name" value="Capsule_synth_CapA"/>
</dbReference>
<dbReference type="GO" id="GO:0008360">
    <property type="term" value="P:regulation of cell shape"/>
    <property type="evidence" value="ECO:0007669"/>
    <property type="project" value="UniProtKB-KW"/>
</dbReference>
<keyword evidence="7" id="KW-0961">Cell wall biogenesis/degradation</keyword>
<evidence type="ECO:0000256" key="10">
    <source>
        <dbReference type="RuleBase" id="RU004016"/>
    </source>
</evidence>
<keyword evidence="4" id="KW-0378">Hydrolase</keyword>
<name>A0A0F9YEW0_9BACT</name>
<dbReference type="AlphaFoldDB" id="A0A0F9YEW0"/>
<dbReference type="GO" id="GO:0009002">
    <property type="term" value="F:serine-type D-Ala-D-Ala carboxypeptidase activity"/>
    <property type="evidence" value="ECO:0007669"/>
    <property type="project" value="InterPro"/>
</dbReference>
<dbReference type="InterPro" id="IPR052169">
    <property type="entry name" value="CW_Biosynth-Accessory"/>
</dbReference>
<dbReference type="CDD" id="cd07381">
    <property type="entry name" value="MPP_CapA"/>
    <property type="match status" value="1"/>
</dbReference>
<evidence type="ECO:0000259" key="12">
    <source>
        <dbReference type="SMART" id="SM00854"/>
    </source>
</evidence>
<dbReference type="PANTHER" id="PTHR33393">
    <property type="entry name" value="POLYGLUTAMINE SYNTHESIS ACCESSORY PROTEIN RV0574C-RELATED"/>
    <property type="match status" value="1"/>
</dbReference>
<comment type="similarity">
    <text evidence="2 10">Belongs to the peptidase S11 family.</text>
</comment>
<organism evidence="13 14">
    <name type="scientific">Candidatus Nomurabacteria bacterium GW2011_GWF1_31_48</name>
    <dbReference type="NCBI Taxonomy" id="1618767"/>
    <lineage>
        <taxon>Bacteria</taxon>
        <taxon>Candidatus Nomuraibacteriota</taxon>
    </lineage>
</organism>
<keyword evidence="11" id="KW-1133">Transmembrane helix</keyword>
<evidence type="ECO:0000313" key="14">
    <source>
        <dbReference type="Proteomes" id="UP000034934"/>
    </source>
</evidence>
<dbReference type="Gene3D" id="3.60.21.10">
    <property type="match status" value="1"/>
</dbReference>
<keyword evidence="6" id="KW-0573">Peptidoglycan synthesis</keyword>
<evidence type="ECO:0000256" key="8">
    <source>
        <dbReference type="PIRSR" id="PIRSR618044-1"/>
    </source>
</evidence>
<dbReference type="InterPro" id="IPR018044">
    <property type="entry name" value="Peptidase_S11"/>
</dbReference>
<evidence type="ECO:0000256" key="1">
    <source>
        <dbReference type="ARBA" id="ARBA00005662"/>
    </source>
</evidence>
<dbReference type="InterPro" id="IPR001967">
    <property type="entry name" value="Peptidase_S11_N"/>
</dbReference>
<dbReference type="SUPFAM" id="SSF56300">
    <property type="entry name" value="Metallo-dependent phosphatases"/>
    <property type="match status" value="1"/>
</dbReference>
<comment type="similarity">
    <text evidence="1">Belongs to the CapA family.</text>
</comment>
<keyword evidence="3" id="KW-0732">Signal</keyword>